<dbReference type="AlphaFoldDB" id="A0A7S2XQ26"/>
<evidence type="ECO:0000313" key="2">
    <source>
        <dbReference type="EMBL" id="CAD9820570.1"/>
    </source>
</evidence>
<evidence type="ECO:0000256" key="1">
    <source>
        <dbReference type="SAM" id="MobiDB-lite"/>
    </source>
</evidence>
<name>A0A7S2XQ26_9STRA</name>
<proteinExistence type="predicted"/>
<accession>A0A7S2XQ26</accession>
<feature type="compositionally biased region" description="Acidic residues" evidence="1">
    <location>
        <begin position="1"/>
        <end position="24"/>
    </location>
</feature>
<reference evidence="2" key="1">
    <citation type="submission" date="2021-01" db="EMBL/GenBank/DDBJ databases">
        <authorList>
            <person name="Corre E."/>
            <person name="Pelletier E."/>
            <person name="Niang G."/>
            <person name="Scheremetjew M."/>
            <person name="Finn R."/>
            <person name="Kale V."/>
            <person name="Holt S."/>
            <person name="Cochrane G."/>
            <person name="Meng A."/>
            <person name="Brown T."/>
            <person name="Cohen L."/>
        </authorList>
    </citation>
    <scope>NUCLEOTIDE SEQUENCE</scope>
    <source>
        <strain evidence="2">CCMP2084</strain>
    </source>
</reference>
<sequence length="382" mass="41324">MGQDDDDEEEDDEDDDVEDDFMDSSEDKLVTTKKKSATSILPADVVVPKKKKRMGIASVFSKNKNSRETNLDNLVDSSAAQSPEFSALLAKILTFGAPGRFPHVQSLSGGMPFDEFDLEKAKELLTEAKEEAGLTDETAAEAFAGVVNCMIIDIIDLASSTLKGKKEKMTVDALTVVMDFMDHAASLFDSLAQGVTIKPVTYGGSLGKGKLEQMYGIFAAAAGMDMEGSGSGQERVDTLQVVLNIADKKAEGITQNQMMKKLMQMMKDGEMPEGMEDMAEMMKGMEGMEGGMPGGMPGMPGGMPGEEGDMNPEEVKNMLLMMKEAIDSGTMPKEELKAVRAQFKEAYGQSIDDLIKDASEQKGEMSKEEAELLDLMKSVLSD</sequence>
<organism evidence="2">
    <name type="scientific">Attheya septentrionalis</name>
    <dbReference type="NCBI Taxonomy" id="420275"/>
    <lineage>
        <taxon>Eukaryota</taxon>
        <taxon>Sar</taxon>
        <taxon>Stramenopiles</taxon>
        <taxon>Ochrophyta</taxon>
        <taxon>Bacillariophyta</taxon>
        <taxon>Coscinodiscophyceae</taxon>
        <taxon>Chaetocerotophycidae</taxon>
        <taxon>Chaetocerotales</taxon>
        <taxon>Attheyaceae</taxon>
        <taxon>Attheya</taxon>
    </lineage>
</organism>
<feature type="region of interest" description="Disordered" evidence="1">
    <location>
        <begin position="1"/>
        <end position="35"/>
    </location>
</feature>
<gene>
    <name evidence="2" type="ORF">ASEP1449_LOCUS12403</name>
</gene>
<protein>
    <submittedName>
        <fullName evidence="2">Uncharacterized protein</fullName>
    </submittedName>
</protein>
<dbReference type="EMBL" id="HBHQ01018511">
    <property type="protein sequence ID" value="CAD9820570.1"/>
    <property type="molecule type" value="Transcribed_RNA"/>
</dbReference>